<dbReference type="CDD" id="cd03319">
    <property type="entry name" value="L-Ala-DL-Glu_epimerase"/>
    <property type="match status" value="1"/>
</dbReference>
<dbReference type="Gene3D" id="3.20.20.120">
    <property type="entry name" value="Enolase-like C-terminal domain"/>
    <property type="match status" value="1"/>
</dbReference>
<evidence type="ECO:0000256" key="2">
    <source>
        <dbReference type="ARBA" id="ARBA00022723"/>
    </source>
</evidence>
<feature type="binding site" evidence="6">
    <location>
        <position position="322"/>
    </location>
    <ligand>
        <name>substrate</name>
    </ligand>
</feature>
<dbReference type="GO" id="GO:0016855">
    <property type="term" value="F:racemase and epimerase activity, acting on amino acids and derivatives"/>
    <property type="evidence" value="ECO:0007669"/>
    <property type="project" value="UniProtKB-UniRule"/>
</dbReference>
<feature type="binding site" evidence="7">
    <location>
        <position position="218"/>
    </location>
    <ligand>
        <name>Mg(2+)</name>
        <dbReference type="ChEBI" id="CHEBI:18420"/>
    </ligand>
</feature>
<dbReference type="EMBL" id="FOQA01000004">
    <property type="protein sequence ID" value="SFH92477.1"/>
    <property type="molecule type" value="Genomic_DNA"/>
</dbReference>
<evidence type="ECO:0000256" key="1">
    <source>
        <dbReference type="ARBA" id="ARBA00008031"/>
    </source>
</evidence>
<feature type="binding site" evidence="6">
    <location>
        <position position="295"/>
    </location>
    <ligand>
        <name>substrate</name>
    </ligand>
</feature>
<evidence type="ECO:0000256" key="4">
    <source>
        <dbReference type="ARBA" id="ARBA00023235"/>
    </source>
</evidence>
<dbReference type="AlphaFoldDB" id="A0A1I3E0H2"/>
<keyword evidence="2 7" id="KW-0479">Metal-binding</keyword>
<protein>
    <recommendedName>
        <fullName evidence="8">Dipeptide epimerase</fullName>
        <ecNumber evidence="8">5.1.1.-</ecNumber>
    </recommendedName>
</protein>
<name>A0A1I3E0H2_9FIRM</name>
<feature type="binding site" evidence="6">
    <location>
        <position position="297"/>
    </location>
    <ligand>
        <name>substrate</name>
    </ligand>
</feature>
<dbReference type="InterPro" id="IPR036849">
    <property type="entry name" value="Enolase-like_C_sf"/>
</dbReference>
<dbReference type="RefSeq" id="WP_093371663.1">
    <property type="nucleotide sequence ID" value="NZ_FOQA01000004.1"/>
</dbReference>
<dbReference type="FunFam" id="3.30.390.10:FF:000009">
    <property type="entry name" value="Hydrophobic dipeptide epimerase"/>
    <property type="match status" value="1"/>
</dbReference>
<dbReference type="PANTHER" id="PTHR48073">
    <property type="entry name" value="O-SUCCINYLBENZOATE SYNTHASE-RELATED"/>
    <property type="match status" value="1"/>
</dbReference>
<dbReference type="Proteomes" id="UP000199287">
    <property type="component" value="Unassembled WGS sequence"/>
</dbReference>
<dbReference type="SMART" id="SM00922">
    <property type="entry name" value="MR_MLE"/>
    <property type="match status" value="1"/>
</dbReference>
<evidence type="ECO:0000256" key="5">
    <source>
        <dbReference type="PIRSR" id="PIRSR634603-1"/>
    </source>
</evidence>
<dbReference type="Pfam" id="PF13378">
    <property type="entry name" value="MR_MLE_C"/>
    <property type="match status" value="1"/>
</dbReference>
<evidence type="ECO:0000256" key="6">
    <source>
        <dbReference type="PIRSR" id="PIRSR634603-2"/>
    </source>
</evidence>
<dbReference type="GO" id="GO:0000287">
    <property type="term" value="F:magnesium ion binding"/>
    <property type="evidence" value="ECO:0007669"/>
    <property type="project" value="UniProtKB-ARBA"/>
</dbReference>
<keyword evidence="4 8" id="KW-0413">Isomerase</keyword>
<feature type="binding site" evidence="6">
    <location>
        <position position="135"/>
    </location>
    <ligand>
        <name>substrate</name>
    </ligand>
</feature>
<dbReference type="PANTHER" id="PTHR48073:SF2">
    <property type="entry name" value="O-SUCCINYLBENZOATE SYNTHASE"/>
    <property type="match status" value="1"/>
</dbReference>
<sequence length="364" mass="39842">MRIKDVQFGIIEIPLKKPFKTALRTATVLSNIIVMIETDTGNKGYGEAPPTGAITGDTKGSVIGAIREHMLEGLKGRNIADIENTMSFLNHSIVRNTSAKAALDMALYDLYAQRYQAPLYQILGGCRSELMTDITISVNEPEEMAKDSLETVQEGYQTLKIKVGKNIELDLKRLDKIRKAVGDDIKLRLDANQGWSVKEAIDAIKKLEDKGFNIEFVEQPVKAGDIEGMKKVTDSVMTPIMADESVFSPEDAWRLLQCRGADMINIKLMKAGGIHNALKICGIAETAGVECMVGCMLESRIAVTAAAHLAAAKKVVTKVDLDSPLLCAEDPISGGINYEKDKILLPERIGLGFGEIKGIEWRSF</sequence>
<feature type="active site" description="Proton acceptor; specific for (R)-substrate epimerization" evidence="5">
    <location>
        <position position="162"/>
    </location>
</feature>
<reference evidence="11" key="1">
    <citation type="submission" date="2016-10" db="EMBL/GenBank/DDBJ databases">
        <authorList>
            <person name="Varghese N."/>
            <person name="Submissions S."/>
        </authorList>
    </citation>
    <scope>NUCLEOTIDE SEQUENCE [LARGE SCALE GENOMIC DNA]</scope>
    <source>
        <strain evidence="11">Z-7934</strain>
    </source>
</reference>
<evidence type="ECO:0000259" key="9">
    <source>
        <dbReference type="SMART" id="SM00922"/>
    </source>
</evidence>
<dbReference type="Pfam" id="PF02746">
    <property type="entry name" value="MR_MLE_N"/>
    <property type="match status" value="1"/>
</dbReference>
<dbReference type="InterPro" id="IPR034603">
    <property type="entry name" value="Dipeptide_epimerase"/>
</dbReference>
<dbReference type="InterPro" id="IPR029065">
    <property type="entry name" value="Enolase_C-like"/>
</dbReference>
<feature type="domain" description="Mandelate racemase/muconate lactonizing enzyme C-terminal" evidence="9">
    <location>
        <begin position="141"/>
        <end position="239"/>
    </location>
</feature>
<dbReference type="SUPFAM" id="SSF54826">
    <property type="entry name" value="Enolase N-terminal domain-like"/>
    <property type="match status" value="1"/>
</dbReference>
<evidence type="ECO:0000313" key="10">
    <source>
        <dbReference type="EMBL" id="SFH92477.1"/>
    </source>
</evidence>
<dbReference type="InterPro" id="IPR013342">
    <property type="entry name" value="Mandelate_racemase_C"/>
</dbReference>
<keyword evidence="11" id="KW-1185">Reference proteome</keyword>
<dbReference type="SFLD" id="SFLDF00009">
    <property type="entry name" value="o-succinylbenzoate_synthase"/>
    <property type="match status" value="1"/>
</dbReference>
<dbReference type="OrthoDB" id="9775391at2"/>
<accession>A0A1I3E0H2</accession>
<keyword evidence="3 7" id="KW-0460">Magnesium</keyword>
<dbReference type="InterPro" id="IPR013341">
    <property type="entry name" value="Mandelate_racemase_N_dom"/>
</dbReference>
<dbReference type="SFLD" id="SFLDS00001">
    <property type="entry name" value="Enolase"/>
    <property type="match status" value="2"/>
</dbReference>
<dbReference type="EC" id="5.1.1.-" evidence="8"/>
<feature type="binding site" evidence="6">
    <location>
        <position position="320"/>
    </location>
    <ligand>
        <name>substrate</name>
    </ligand>
</feature>
<dbReference type="SFLD" id="SFLDF00010">
    <property type="entry name" value="dipeptide_epimerase"/>
    <property type="match status" value="1"/>
</dbReference>
<dbReference type="Gene3D" id="3.30.390.10">
    <property type="entry name" value="Enolase-like, N-terminal domain"/>
    <property type="match status" value="1"/>
</dbReference>
<feature type="binding site" evidence="7">
    <location>
        <position position="190"/>
    </location>
    <ligand>
        <name>Mg(2+)</name>
        <dbReference type="ChEBI" id="CHEBI:18420"/>
    </ligand>
</feature>
<dbReference type="SFLD" id="SFLDG00180">
    <property type="entry name" value="muconate_cycloisomerase"/>
    <property type="match status" value="2"/>
</dbReference>
<dbReference type="STRING" id="69895.SAMN05192551_104189"/>
<evidence type="ECO:0000313" key="11">
    <source>
        <dbReference type="Proteomes" id="UP000199287"/>
    </source>
</evidence>
<feature type="active site" description="Proton acceptor; specific for (S)-substrate epimerization" evidence="5">
    <location>
        <position position="267"/>
    </location>
</feature>
<feature type="binding site" evidence="6">
    <location>
        <position position="24"/>
    </location>
    <ligand>
        <name>substrate</name>
    </ligand>
</feature>
<comment type="cofactor">
    <cofactor evidence="7 8">
        <name>Mg(2+)</name>
        <dbReference type="ChEBI" id="CHEBI:18420"/>
    </cofactor>
    <text evidence="7 8">Binds 1 Mg(2+) ion per subunit.</text>
</comment>
<dbReference type="InterPro" id="IPR029017">
    <property type="entry name" value="Enolase-like_N"/>
</dbReference>
<evidence type="ECO:0000256" key="3">
    <source>
        <dbReference type="ARBA" id="ARBA00022842"/>
    </source>
</evidence>
<dbReference type="SUPFAM" id="SSF51604">
    <property type="entry name" value="Enolase C-terminal domain-like"/>
    <property type="match status" value="1"/>
</dbReference>
<feature type="binding site" evidence="6">
    <location>
        <position position="160"/>
    </location>
    <ligand>
        <name>substrate</name>
    </ligand>
</feature>
<evidence type="ECO:0000256" key="8">
    <source>
        <dbReference type="RuleBase" id="RU366006"/>
    </source>
</evidence>
<organism evidence="10 11">
    <name type="scientific">Tindallia magadiensis</name>
    <dbReference type="NCBI Taxonomy" id="69895"/>
    <lineage>
        <taxon>Bacteria</taxon>
        <taxon>Bacillati</taxon>
        <taxon>Bacillota</taxon>
        <taxon>Clostridia</taxon>
        <taxon>Peptostreptococcales</taxon>
        <taxon>Tindalliaceae</taxon>
        <taxon>Tindallia</taxon>
    </lineage>
</organism>
<feature type="binding site" evidence="7">
    <location>
        <position position="243"/>
    </location>
    <ligand>
        <name>Mg(2+)</name>
        <dbReference type="ChEBI" id="CHEBI:18420"/>
    </ligand>
</feature>
<gene>
    <name evidence="10" type="ORF">SAMN05192551_104189</name>
</gene>
<proteinExistence type="inferred from homology"/>
<comment type="similarity">
    <text evidence="1 8">Belongs to the mandelate racemase/muconate lactonizing enzyme family.</text>
</comment>
<dbReference type="GO" id="GO:0006518">
    <property type="term" value="P:peptide metabolic process"/>
    <property type="evidence" value="ECO:0007669"/>
    <property type="project" value="UniProtKB-ARBA"/>
</dbReference>
<evidence type="ECO:0000256" key="7">
    <source>
        <dbReference type="PIRSR" id="PIRSR634603-3"/>
    </source>
</evidence>